<evidence type="ECO:0000256" key="1">
    <source>
        <dbReference type="ARBA" id="ARBA00001936"/>
    </source>
</evidence>
<name>A0A2T1ANQ1_TRISK</name>
<dbReference type="GO" id="GO:0016813">
    <property type="term" value="F:hydrolase activity, acting on carbon-nitrogen (but not peptide) bonds, in linear amidines"/>
    <property type="evidence" value="ECO:0007669"/>
    <property type="project" value="InterPro"/>
</dbReference>
<evidence type="ECO:0000313" key="11">
    <source>
        <dbReference type="Proteomes" id="UP000237718"/>
    </source>
</evidence>
<feature type="binding site" evidence="7">
    <location>
        <position position="88"/>
    </location>
    <ligand>
        <name>Zn(2+)</name>
        <dbReference type="ChEBI" id="CHEBI:29105"/>
        <label>1</label>
    </ligand>
</feature>
<evidence type="ECO:0000256" key="8">
    <source>
        <dbReference type="PIRSR" id="PIRSR001235-2"/>
    </source>
</evidence>
<dbReference type="CDD" id="cd03884">
    <property type="entry name" value="M20_bAS"/>
    <property type="match status" value="1"/>
</dbReference>
<dbReference type="Pfam" id="PF07687">
    <property type="entry name" value="M20_dimer"/>
    <property type="match status" value="1"/>
</dbReference>
<feature type="domain" description="Peptidase M20 dimerisation" evidence="9">
    <location>
        <begin position="208"/>
        <end position="295"/>
    </location>
</feature>
<dbReference type="InterPro" id="IPR011650">
    <property type="entry name" value="Peptidase_M20_dimer"/>
</dbReference>
<evidence type="ECO:0000256" key="7">
    <source>
        <dbReference type="PIRSR" id="PIRSR001235-1"/>
    </source>
</evidence>
<gene>
    <name evidence="10" type="ORF">CLV89_101421</name>
</gene>
<dbReference type="Gene3D" id="3.40.630.10">
    <property type="entry name" value="Zn peptidases"/>
    <property type="match status" value="1"/>
</dbReference>
<dbReference type="RefSeq" id="WP_106161965.1">
    <property type="nucleotide sequence ID" value="NZ_PVUF01000001.1"/>
</dbReference>
<feature type="binding site" evidence="8">
    <location>
        <position position="271"/>
    </location>
    <ligand>
        <name>allantoate</name>
        <dbReference type="ChEBI" id="CHEBI:17536"/>
    </ligand>
</feature>
<feature type="binding site" evidence="7">
    <location>
        <position position="187"/>
    </location>
    <ligand>
        <name>Zn(2+)</name>
        <dbReference type="ChEBI" id="CHEBI:29105"/>
        <label>1</label>
    </ligand>
</feature>
<feature type="binding site" evidence="7">
    <location>
        <position position="77"/>
    </location>
    <ligand>
        <name>Zn(2+)</name>
        <dbReference type="ChEBI" id="CHEBI:29105"/>
        <label>1</label>
    </ligand>
</feature>
<dbReference type="PIRSF" id="PIRSF001235">
    <property type="entry name" value="Amidase_carbamoylase"/>
    <property type="match status" value="1"/>
</dbReference>
<comment type="caution">
    <text evidence="10">The sequence shown here is derived from an EMBL/GenBank/DDBJ whole genome shotgun (WGS) entry which is preliminary data.</text>
</comment>
<dbReference type="Pfam" id="PF01546">
    <property type="entry name" value="Peptidase_M20"/>
    <property type="match status" value="1"/>
</dbReference>
<evidence type="ECO:0000256" key="2">
    <source>
        <dbReference type="ARBA" id="ARBA00006153"/>
    </source>
</evidence>
<dbReference type="InterPro" id="IPR002933">
    <property type="entry name" value="Peptidase_M20"/>
</dbReference>
<dbReference type="NCBIfam" id="TIGR01879">
    <property type="entry name" value="hydantase"/>
    <property type="match status" value="1"/>
</dbReference>
<keyword evidence="5" id="KW-0378">Hydrolase</keyword>
<keyword evidence="7" id="KW-0862">Zinc</keyword>
<dbReference type="InterPro" id="IPR036264">
    <property type="entry name" value="Bact_exopeptidase_dim_dom"/>
</dbReference>
<dbReference type="OrthoDB" id="9808195at2"/>
<comment type="subunit">
    <text evidence="3">Homodimer.</text>
</comment>
<evidence type="ECO:0000256" key="3">
    <source>
        <dbReference type="ARBA" id="ARBA00011738"/>
    </source>
</evidence>
<feature type="binding site" evidence="7">
    <location>
        <position position="378"/>
    </location>
    <ligand>
        <name>Zn(2+)</name>
        <dbReference type="ChEBI" id="CHEBI:29105"/>
        <label>2</label>
    </ligand>
</feature>
<dbReference type="PANTHER" id="PTHR32494">
    <property type="entry name" value="ALLANTOATE DEIMINASE-RELATED"/>
    <property type="match status" value="1"/>
</dbReference>
<evidence type="ECO:0000313" key="10">
    <source>
        <dbReference type="EMBL" id="PRZ50204.1"/>
    </source>
</evidence>
<accession>A0A2T1ANQ1</accession>
<keyword evidence="6" id="KW-0464">Manganese</keyword>
<organism evidence="10 11">
    <name type="scientific">Tritonibacter scottomollicae</name>
    <name type="common">Epibacterium scottomollicae</name>
    <dbReference type="NCBI Taxonomy" id="483013"/>
    <lineage>
        <taxon>Bacteria</taxon>
        <taxon>Pseudomonadati</taxon>
        <taxon>Pseudomonadota</taxon>
        <taxon>Alphaproteobacteria</taxon>
        <taxon>Rhodobacterales</taxon>
        <taxon>Paracoccaceae</taxon>
        <taxon>Tritonibacter</taxon>
    </lineage>
</organism>
<dbReference type="GO" id="GO:0046872">
    <property type="term" value="F:metal ion binding"/>
    <property type="evidence" value="ECO:0007669"/>
    <property type="project" value="UniProtKB-KW"/>
</dbReference>
<dbReference type="Proteomes" id="UP000237718">
    <property type="component" value="Unassembled WGS sequence"/>
</dbReference>
<sequence length="406" mass="42971">MNWGQEAQHRLSKIAQCSTAGPGVTRLPYTPEHARALEHISDWMRQAGLTPRLDAAATLVGSSASAANGPAVLIGSHQDSVREGGRYDGIMGVLIGCLALERLASEGVELPFPVEVLAFADEEGVRFPTALIGPRALSGRFDPSVLDMQDANSVSLQSALSDFGGTPEAVTTQQRAQDAVRAYLEVHIEQGPVLEQSDAPCGIVTGICGIERNTVTFSGETGHAGTVPMNGRRDALVAASEFITRVHDAARQIDGLRATVGTLSLKPDVVNAIPREAQLTLEMRALSDQVRTEFAASAQVLGTEIANARGVSFAMSRTYDQAAVPCNPDLMVCLEAAATDEGINAPRLPSGATHDASAMADLCDISMLFVRCKDGVSHCPEEYASDADMDAAIRVTCSYLRRLAAQ</sequence>
<evidence type="ECO:0000256" key="4">
    <source>
        <dbReference type="ARBA" id="ARBA00022723"/>
    </source>
</evidence>
<comment type="similarity">
    <text evidence="2">Belongs to the peptidase M20 family.</text>
</comment>
<dbReference type="EMBL" id="PVUF01000001">
    <property type="protein sequence ID" value="PRZ50204.1"/>
    <property type="molecule type" value="Genomic_DNA"/>
</dbReference>
<feature type="binding site" evidence="7">
    <location>
        <position position="123"/>
    </location>
    <ligand>
        <name>Zn(2+)</name>
        <dbReference type="ChEBI" id="CHEBI:29105"/>
        <label>2</label>
    </ligand>
</feature>
<keyword evidence="4 7" id="KW-0479">Metal-binding</keyword>
<comment type="cofactor">
    <cofactor evidence="7">
        <name>Zn(2+)</name>
        <dbReference type="ChEBI" id="CHEBI:29105"/>
    </cofactor>
    <text evidence="7">Binds 2 Zn(2+) ions per subunit.</text>
</comment>
<dbReference type="Gene3D" id="3.30.70.360">
    <property type="match status" value="1"/>
</dbReference>
<reference evidence="10 11" key="1">
    <citation type="submission" date="2018-03" db="EMBL/GenBank/DDBJ databases">
        <title>Genomic Encyclopedia of Archaeal and Bacterial Type Strains, Phase II (KMG-II): from individual species to whole genera.</title>
        <authorList>
            <person name="Goeker M."/>
        </authorList>
    </citation>
    <scope>NUCLEOTIDE SEQUENCE [LARGE SCALE GENOMIC DNA]</scope>
    <source>
        <strain evidence="10 11">DSM 25328</strain>
    </source>
</reference>
<protein>
    <submittedName>
        <fullName evidence="10">Allantoate deiminase</fullName>
    </submittedName>
</protein>
<feature type="binding site" evidence="8">
    <location>
        <position position="212"/>
    </location>
    <ligand>
        <name>allantoate</name>
        <dbReference type="ChEBI" id="CHEBI:17536"/>
    </ligand>
</feature>
<proteinExistence type="inferred from homology"/>
<dbReference type="PANTHER" id="PTHR32494:SF19">
    <property type="entry name" value="ALLANTOATE DEIMINASE-RELATED"/>
    <property type="match status" value="1"/>
</dbReference>
<dbReference type="InterPro" id="IPR010158">
    <property type="entry name" value="Amidase_Cbmase"/>
</dbReference>
<feature type="binding site" evidence="8">
    <location>
        <position position="284"/>
    </location>
    <ligand>
        <name>allantoate</name>
        <dbReference type="ChEBI" id="CHEBI:17536"/>
    </ligand>
</feature>
<feature type="binding site" evidence="7">
    <location>
        <position position="88"/>
    </location>
    <ligand>
        <name>Zn(2+)</name>
        <dbReference type="ChEBI" id="CHEBI:29105"/>
        <label>2</label>
    </ligand>
</feature>
<dbReference type="SUPFAM" id="SSF55031">
    <property type="entry name" value="Bacterial exopeptidase dimerisation domain"/>
    <property type="match status" value="1"/>
</dbReference>
<evidence type="ECO:0000256" key="6">
    <source>
        <dbReference type="ARBA" id="ARBA00023211"/>
    </source>
</evidence>
<dbReference type="SUPFAM" id="SSF53187">
    <property type="entry name" value="Zn-dependent exopeptidases"/>
    <property type="match status" value="1"/>
</dbReference>
<dbReference type="AlphaFoldDB" id="A0A2T1ANQ1"/>
<comment type="cofactor">
    <cofactor evidence="1">
        <name>Mn(2+)</name>
        <dbReference type="ChEBI" id="CHEBI:29035"/>
    </cofactor>
</comment>
<evidence type="ECO:0000256" key="5">
    <source>
        <dbReference type="ARBA" id="ARBA00022801"/>
    </source>
</evidence>
<evidence type="ECO:0000259" key="9">
    <source>
        <dbReference type="Pfam" id="PF07687"/>
    </source>
</evidence>